<reference evidence="3 4" key="1">
    <citation type="submission" date="2018-03" db="EMBL/GenBank/DDBJ databases">
        <title>Genomic Encyclopedia of Type Strains, Phase III (KMG-III): the genomes of soil and plant-associated and newly described type strains.</title>
        <authorList>
            <person name="Whitman W."/>
        </authorList>
    </citation>
    <scope>NUCLEOTIDE SEQUENCE [LARGE SCALE GENOMIC DNA]</scope>
    <source>
        <strain evidence="3 4">CGMCC 4.7125</strain>
    </source>
</reference>
<dbReference type="AlphaFoldDB" id="A0A2T0LQM2"/>
<dbReference type="EMBL" id="PVNH01000009">
    <property type="protein sequence ID" value="PRX45634.1"/>
    <property type="molecule type" value="Genomic_DNA"/>
</dbReference>
<feature type="signal peptide" evidence="1">
    <location>
        <begin position="1"/>
        <end position="25"/>
    </location>
</feature>
<dbReference type="SUPFAM" id="SSF51126">
    <property type="entry name" value="Pectin lyase-like"/>
    <property type="match status" value="1"/>
</dbReference>
<sequence length="504" mass="54604">MEARGTSRHRRVAVLLGALALLAAACSDEPPQEEVTERRPVAAVCDATPPGPAQPPAGAVRVDPAVPGDLATKTADERAGTTFWLAPGTHRLGGGQYDQVQPKDGNTYVGAPGAVLDGGRVNQYAFTGHARDVTIRHLTVQNFVAPQNEGVVNHNSGNGWVIEHNTLQRNDGAALMAGAGQRVRGNCLRDNGQYAMNAYQAAGGITDLVVEGNEITGNNTGDWETRVPGCGCSGGIKFWAVDGAEVRGNWVHDNRGTALWADTNNNDFLIEGNLIEDNDGSAIFYETSYNAIIRDNTIRRNNWAQGREFAARNDSFPVATIYISESGGEPRVPARTDKIEIHDNVLENNWSGITLWENADRFCNSPANTSSGTCTLLVPDLGRCAQPGIAERPLYGDCRWKTQRVDIHHNHFAHDPATVGCTTSCARMAVLSNYGTYPDWSPYDGEAVQQAITFDQDNSWHDNTYVGPWTFVPFDASRVIDHNQWRIAPYRQDPGSTFTGGSGG</sequence>
<evidence type="ECO:0000313" key="4">
    <source>
        <dbReference type="Proteomes" id="UP000238362"/>
    </source>
</evidence>
<keyword evidence="3" id="KW-0456">Lyase</keyword>
<name>A0A2T0LQM2_9PSEU</name>
<organism evidence="3 4">
    <name type="scientific">Prauserella shujinwangii</name>
    <dbReference type="NCBI Taxonomy" id="1453103"/>
    <lineage>
        <taxon>Bacteria</taxon>
        <taxon>Bacillati</taxon>
        <taxon>Actinomycetota</taxon>
        <taxon>Actinomycetes</taxon>
        <taxon>Pseudonocardiales</taxon>
        <taxon>Pseudonocardiaceae</taxon>
        <taxon>Prauserella</taxon>
    </lineage>
</organism>
<dbReference type="OrthoDB" id="3491333at2"/>
<accession>A0A2T0LQM2</accession>
<keyword evidence="1" id="KW-0732">Signal</keyword>
<comment type="caution">
    <text evidence="3">The sequence shown here is derived from an EMBL/GenBank/DDBJ whole genome shotgun (WGS) entry which is preliminary data.</text>
</comment>
<dbReference type="RefSeq" id="WP_106180812.1">
    <property type="nucleotide sequence ID" value="NZ_PVNH01000009.1"/>
</dbReference>
<dbReference type="InterPro" id="IPR039448">
    <property type="entry name" value="Beta_helix"/>
</dbReference>
<proteinExistence type="predicted"/>
<evidence type="ECO:0000259" key="2">
    <source>
        <dbReference type="Pfam" id="PF13229"/>
    </source>
</evidence>
<dbReference type="InterPro" id="IPR012334">
    <property type="entry name" value="Pectin_lyas_fold"/>
</dbReference>
<dbReference type="PROSITE" id="PS51257">
    <property type="entry name" value="PROKAR_LIPOPROTEIN"/>
    <property type="match status" value="1"/>
</dbReference>
<evidence type="ECO:0000256" key="1">
    <source>
        <dbReference type="SAM" id="SignalP"/>
    </source>
</evidence>
<keyword evidence="4" id="KW-1185">Reference proteome</keyword>
<dbReference type="InterPro" id="IPR006626">
    <property type="entry name" value="PbH1"/>
</dbReference>
<dbReference type="Proteomes" id="UP000238362">
    <property type="component" value="Unassembled WGS sequence"/>
</dbReference>
<dbReference type="SMART" id="SM00710">
    <property type="entry name" value="PbH1"/>
    <property type="match status" value="7"/>
</dbReference>
<dbReference type="InterPro" id="IPR011050">
    <property type="entry name" value="Pectin_lyase_fold/virulence"/>
</dbReference>
<feature type="chain" id="PRO_5039295919" evidence="1">
    <location>
        <begin position="26"/>
        <end position="504"/>
    </location>
</feature>
<dbReference type="Pfam" id="PF13229">
    <property type="entry name" value="Beta_helix"/>
    <property type="match status" value="1"/>
</dbReference>
<feature type="domain" description="Right handed beta helix" evidence="2">
    <location>
        <begin position="152"/>
        <end position="302"/>
    </location>
</feature>
<protein>
    <submittedName>
        <fullName evidence="3">Parallel beta helix pectate lyase-like protein</fullName>
    </submittedName>
</protein>
<dbReference type="Gene3D" id="2.160.20.10">
    <property type="entry name" value="Single-stranded right-handed beta-helix, Pectin lyase-like"/>
    <property type="match status" value="1"/>
</dbReference>
<gene>
    <name evidence="3" type="ORF">B0I33_109297</name>
</gene>
<evidence type="ECO:0000313" key="3">
    <source>
        <dbReference type="EMBL" id="PRX45634.1"/>
    </source>
</evidence>
<dbReference type="GO" id="GO:0016829">
    <property type="term" value="F:lyase activity"/>
    <property type="evidence" value="ECO:0007669"/>
    <property type="project" value="UniProtKB-KW"/>
</dbReference>